<accession>A0A0A9HGX9</accession>
<proteinExistence type="predicted"/>
<reference evidence="1" key="1">
    <citation type="submission" date="2014-09" db="EMBL/GenBank/DDBJ databases">
        <authorList>
            <person name="Magalhaes I.L.F."/>
            <person name="Oliveira U."/>
            <person name="Santos F.R."/>
            <person name="Vidigal T.H.D.A."/>
            <person name="Brescovit A.D."/>
            <person name="Santos A.J."/>
        </authorList>
    </citation>
    <scope>NUCLEOTIDE SEQUENCE</scope>
    <source>
        <tissue evidence="1">Shoot tissue taken approximately 20 cm above the soil surface</tissue>
    </source>
</reference>
<evidence type="ECO:0000313" key="1">
    <source>
        <dbReference type="EMBL" id="JAE32138.1"/>
    </source>
</evidence>
<dbReference type="EMBL" id="GBRH01165758">
    <property type="protein sequence ID" value="JAE32138.1"/>
    <property type="molecule type" value="Transcribed_RNA"/>
</dbReference>
<reference evidence="1" key="2">
    <citation type="journal article" date="2015" name="Data Brief">
        <title>Shoot transcriptome of the giant reed, Arundo donax.</title>
        <authorList>
            <person name="Barrero R.A."/>
            <person name="Guerrero F.D."/>
            <person name="Moolhuijzen P."/>
            <person name="Goolsby J.A."/>
            <person name="Tidwell J."/>
            <person name="Bellgard S.E."/>
            <person name="Bellgard M.I."/>
        </authorList>
    </citation>
    <scope>NUCLEOTIDE SEQUENCE</scope>
    <source>
        <tissue evidence="1">Shoot tissue taken approximately 20 cm above the soil surface</tissue>
    </source>
</reference>
<name>A0A0A9HGX9_ARUDO</name>
<organism evidence="1">
    <name type="scientific">Arundo donax</name>
    <name type="common">Giant reed</name>
    <name type="synonym">Donax arundinaceus</name>
    <dbReference type="NCBI Taxonomy" id="35708"/>
    <lineage>
        <taxon>Eukaryota</taxon>
        <taxon>Viridiplantae</taxon>
        <taxon>Streptophyta</taxon>
        <taxon>Embryophyta</taxon>
        <taxon>Tracheophyta</taxon>
        <taxon>Spermatophyta</taxon>
        <taxon>Magnoliopsida</taxon>
        <taxon>Liliopsida</taxon>
        <taxon>Poales</taxon>
        <taxon>Poaceae</taxon>
        <taxon>PACMAD clade</taxon>
        <taxon>Arundinoideae</taxon>
        <taxon>Arundineae</taxon>
        <taxon>Arundo</taxon>
    </lineage>
</organism>
<sequence length="76" mass="8137">MTRRLEVVPGKLNEAVKEIPTLSASQALAITKSQYPRVDIKAIGEGFAAGVNDDQALDLLDEVKHVAAALSDNIHL</sequence>
<protein>
    <submittedName>
        <fullName evidence="1">Uncharacterized protein</fullName>
    </submittedName>
</protein>
<dbReference type="AlphaFoldDB" id="A0A0A9HGX9"/>